<dbReference type="InterPro" id="IPR017937">
    <property type="entry name" value="Thioredoxin_CS"/>
</dbReference>
<dbReference type="Proteomes" id="UP000222106">
    <property type="component" value="Unassembled WGS sequence"/>
</dbReference>
<dbReference type="FunFam" id="3.40.30.10:FF:000001">
    <property type="entry name" value="Thioredoxin"/>
    <property type="match status" value="1"/>
</dbReference>
<feature type="site" description="Contributes to redox potential value" evidence="8">
    <location>
        <position position="34"/>
    </location>
</feature>
<evidence type="ECO:0000256" key="5">
    <source>
        <dbReference type="ARBA" id="ARBA00023284"/>
    </source>
</evidence>
<evidence type="ECO:0000256" key="1">
    <source>
        <dbReference type="ARBA" id="ARBA00008987"/>
    </source>
</evidence>
<protein>
    <recommendedName>
        <fullName evidence="6 7">Thioredoxin</fullName>
    </recommendedName>
</protein>
<dbReference type="SUPFAM" id="SSF52833">
    <property type="entry name" value="Thioredoxin-like"/>
    <property type="match status" value="1"/>
</dbReference>
<dbReference type="GO" id="GO:0015035">
    <property type="term" value="F:protein-disulfide reductase activity"/>
    <property type="evidence" value="ECO:0007669"/>
    <property type="project" value="UniProtKB-UniRule"/>
</dbReference>
<feature type="active site" description="Nucleophile" evidence="8">
    <location>
        <position position="32"/>
    </location>
</feature>
<dbReference type="PANTHER" id="PTHR45663">
    <property type="entry name" value="GEO12009P1"/>
    <property type="match status" value="1"/>
</dbReference>
<sequence>MSTVSEVTDATFDAEVLNSDQPVLVDFWATWCAPCRQMAPIIDEIAAAHGDKMKFVKLDTDANPATAQRYGIVSIPTFNVYVKGELVKSIVGGKPKKAFTEQLSEFLS</sequence>
<comment type="similarity">
    <text evidence="1 7">Belongs to the thioredoxin family.</text>
</comment>
<dbReference type="PANTHER" id="PTHR45663:SF11">
    <property type="entry name" value="GEO12009P1"/>
    <property type="match status" value="1"/>
</dbReference>
<feature type="site" description="Contributes to redox potential value" evidence="8">
    <location>
        <position position="33"/>
    </location>
</feature>
<feature type="disulfide bond" description="Redox-active" evidence="9">
    <location>
        <begin position="32"/>
        <end position="35"/>
    </location>
</feature>
<dbReference type="InterPro" id="IPR005746">
    <property type="entry name" value="Thioredoxin"/>
</dbReference>
<dbReference type="AlphaFoldDB" id="A0A2A9ENG2"/>
<dbReference type="PIRSF" id="PIRSF000077">
    <property type="entry name" value="Thioredoxin"/>
    <property type="match status" value="1"/>
</dbReference>
<dbReference type="RefSeq" id="WP_098483832.1">
    <property type="nucleotide sequence ID" value="NZ_PDJI01000004.1"/>
</dbReference>
<gene>
    <name evidence="11" type="ORF">ATJ97_2308</name>
</gene>
<evidence type="ECO:0000256" key="6">
    <source>
        <dbReference type="NCBIfam" id="TIGR01068"/>
    </source>
</evidence>
<keyword evidence="12" id="KW-1185">Reference proteome</keyword>
<dbReference type="OrthoDB" id="9790390at2"/>
<dbReference type="Gene3D" id="3.40.30.10">
    <property type="entry name" value="Glutaredoxin"/>
    <property type="match status" value="1"/>
</dbReference>
<keyword evidence="3" id="KW-0249">Electron transport</keyword>
<organism evidence="11 12">
    <name type="scientific">Georgenia soli</name>
    <dbReference type="NCBI Taxonomy" id="638953"/>
    <lineage>
        <taxon>Bacteria</taxon>
        <taxon>Bacillati</taxon>
        <taxon>Actinomycetota</taxon>
        <taxon>Actinomycetes</taxon>
        <taxon>Micrococcales</taxon>
        <taxon>Bogoriellaceae</taxon>
        <taxon>Georgenia</taxon>
    </lineage>
</organism>
<dbReference type="PROSITE" id="PS51352">
    <property type="entry name" value="THIOREDOXIN_2"/>
    <property type="match status" value="1"/>
</dbReference>
<evidence type="ECO:0000256" key="7">
    <source>
        <dbReference type="PIRNR" id="PIRNR000077"/>
    </source>
</evidence>
<name>A0A2A9ENG2_9MICO</name>
<evidence type="ECO:0000313" key="11">
    <source>
        <dbReference type="EMBL" id="PFG39792.1"/>
    </source>
</evidence>
<evidence type="ECO:0000256" key="8">
    <source>
        <dbReference type="PIRSR" id="PIRSR000077-1"/>
    </source>
</evidence>
<feature type="active site" description="Nucleophile" evidence="8">
    <location>
        <position position="35"/>
    </location>
</feature>
<dbReference type="Pfam" id="PF00085">
    <property type="entry name" value="Thioredoxin"/>
    <property type="match status" value="1"/>
</dbReference>
<dbReference type="GO" id="GO:0045454">
    <property type="term" value="P:cell redox homeostasis"/>
    <property type="evidence" value="ECO:0007669"/>
    <property type="project" value="TreeGrafter"/>
</dbReference>
<dbReference type="GO" id="GO:0005829">
    <property type="term" value="C:cytosol"/>
    <property type="evidence" value="ECO:0007669"/>
    <property type="project" value="TreeGrafter"/>
</dbReference>
<dbReference type="InterPro" id="IPR036249">
    <property type="entry name" value="Thioredoxin-like_sf"/>
</dbReference>
<reference evidence="11 12" key="1">
    <citation type="submission" date="2017-10" db="EMBL/GenBank/DDBJ databases">
        <title>Sequencing the genomes of 1000 actinobacteria strains.</title>
        <authorList>
            <person name="Klenk H.-P."/>
        </authorList>
    </citation>
    <scope>NUCLEOTIDE SEQUENCE [LARGE SCALE GENOMIC DNA]</scope>
    <source>
        <strain evidence="11 12">DSM 21838</strain>
    </source>
</reference>
<evidence type="ECO:0000256" key="2">
    <source>
        <dbReference type="ARBA" id="ARBA00022448"/>
    </source>
</evidence>
<dbReference type="InterPro" id="IPR013766">
    <property type="entry name" value="Thioredoxin_domain"/>
</dbReference>
<dbReference type="EMBL" id="PDJI01000004">
    <property type="protein sequence ID" value="PFG39792.1"/>
    <property type="molecule type" value="Genomic_DNA"/>
</dbReference>
<accession>A0A2A9ENG2</accession>
<evidence type="ECO:0000259" key="10">
    <source>
        <dbReference type="PROSITE" id="PS51352"/>
    </source>
</evidence>
<keyword evidence="4 9" id="KW-1015">Disulfide bond</keyword>
<evidence type="ECO:0000313" key="12">
    <source>
        <dbReference type="Proteomes" id="UP000222106"/>
    </source>
</evidence>
<proteinExistence type="inferred from homology"/>
<feature type="site" description="Deprotonates C-terminal active site Cys" evidence="8">
    <location>
        <position position="26"/>
    </location>
</feature>
<keyword evidence="5 9" id="KW-0676">Redox-active center</keyword>
<dbReference type="CDD" id="cd02947">
    <property type="entry name" value="TRX_family"/>
    <property type="match status" value="1"/>
</dbReference>
<dbReference type="NCBIfam" id="TIGR01068">
    <property type="entry name" value="thioredoxin"/>
    <property type="match status" value="1"/>
</dbReference>
<keyword evidence="2" id="KW-0813">Transport</keyword>
<evidence type="ECO:0000256" key="3">
    <source>
        <dbReference type="ARBA" id="ARBA00022982"/>
    </source>
</evidence>
<dbReference type="PRINTS" id="PR00421">
    <property type="entry name" value="THIOREDOXIN"/>
</dbReference>
<evidence type="ECO:0000256" key="4">
    <source>
        <dbReference type="ARBA" id="ARBA00023157"/>
    </source>
</evidence>
<comment type="caution">
    <text evidence="11">The sequence shown here is derived from an EMBL/GenBank/DDBJ whole genome shotgun (WGS) entry which is preliminary data.</text>
</comment>
<evidence type="ECO:0000256" key="9">
    <source>
        <dbReference type="PIRSR" id="PIRSR000077-4"/>
    </source>
</evidence>
<feature type="domain" description="Thioredoxin" evidence="10">
    <location>
        <begin position="1"/>
        <end position="108"/>
    </location>
</feature>
<dbReference type="PROSITE" id="PS00194">
    <property type="entry name" value="THIOREDOXIN_1"/>
    <property type="match status" value="1"/>
</dbReference>